<dbReference type="EMBL" id="LN847002">
    <property type="protein sequence ID" value="CRI40004.1"/>
    <property type="molecule type" value="Genomic_DNA"/>
</dbReference>
<dbReference type="RefSeq" id="WP_268760158.1">
    <property type="nucleotide sequence ID" value="NZ_LN847000.1"/>
</dbReference>
<evidence type="ECO:0000313" key="1">
    <source>
        <dbReference type="EMBL" id="CRI40004.1"/>
    </source>
</evidence>
<evidence type="ECO:0000313" key="2">
    <source>
        <dbReference type="EMBL" id="CRI49022.1"/>
    </source>
</evidence>
<evidence type="ECO:0000313" key="3">
    <source>
        <dbReference type="EMBL" id="CRI52410.1"/>
    </source>
</evidence>
<organism evidence="2">
    <name type="scientific">Chlamydia pneumoniae</name>
    <name type="common">Chlamydophila pneumoniae</name>
    <dbReference type="NCBI Taxonomy" id="83558"/>
    <lineage>
        <taxon>Bacteria</taxon>
        <taxon>Pseudomonadati</taxon>
        <taxon>Chlamydiota</taxon>
        <taxon>Chlamydiia</taxon>
        <taxon>Chlamydiales</taxon>
        <taxon>Chlamydiaceae</taxon>
        <taxon>Chlamydia/Chlamydophila group</taxon>
        <taxon>Chlamydia</taxon>
    </lineage>
</organism>
<accession>A0A0F7XE54</accession>
<gene>
    <name evidence="2" type="ORF">BN1224_U1271_A_01320</name>
    <name evidence="3" type="ORF">BN1224_Wien2_B_01210</name>
    <name evidence="1" type="ORF">CWL029c_B_00650</name>
</gene>
<sequence>MSNRIAYNFNMVGIFVGIETLNNTNRFSVREENKKIGEEC</sequence>
<proteinExistence type="predicted"/>
<name>A0A0F7XE54_CHLPN</name>
<dbReference type="AlphaFoldDB" id="A0A0F7XE54"/>
<dbReference type="EMBL" id="LN847242">
    <property type="protein sequence ID" value="CRI49022.1"/>
    <property type="molecule type" value="Genomic_DNA"/>
</dbReference>
<protein>
    <submittedName>
        <fullName evidence="2">Uncharacterized protein</fullName>
    </submittedName>
</protein>
<dbReference type="PATRIC" id="fig|83558.16.peg.140"/>
<dbReference type="EMBL" id="LN847249">
    <property type="protein sequence ID" value="CRI52410.1"/>
    <property type="molecule type" value="Genomic_DNA"/>
</dbReference>
<reference evidence="2" key="1">
    <citation type="submission" date="2015-05" db="EMBL/GenBank/DDBJ databases">
        <authorList>
            <person name="Rattei Thomas"/>
        </authorList>
    </citation>
    <scope>NUCLEOTIDE SEQUENCE</scope>
    <source>
        <strain evidence="1">CWL029c</strain>
        <strain evidence="2">U1271</strain>
        <strain evidence="3">Wien2</strain>
    </source>
</reference>